<feature type="region of interest" description="Disordered" evidence="1">
    <location>
        <begin position="1"/>
        <end position="28"/>
    </location>
</feature>
<comment type="caution">
    <text evidence="3">The sequence shown here is derived from an EMBL/GenBank/DDBJ whole genome shotgun (WGS) entry which is preliminary data.</text>
</comment>
<gene>
    <name evidence="3" type="ORF">RM572_02110</name>
</gene>
<protein>
    <submittedName>
        <fullName evidence="3">Peptidoglycan-binding protein</fullName>
    </submittedName>
</protein>
<evidence type="ECO:0000256" key="1">
    <source>
        <dbReference type="SAM" id="MobiDB-lite"/>
    </source>
</evidence>
<dbReference type="InterPro" id="IPR036365">
    <property type="entry name" value="PGBD-like_sf"/>
</dbReference>
<dbReference type="Pfam" id="PF01471">
    <property type="entry name" value="PG_binding_1"/>
    <property type="match status" value="2"/>
</dbReference>
<dbReference type="RefSeq" id="WP_311671526.1">
    <property type="nucleotide sequence ID" value="NZ_JAVREQ010000001.1"/>
</dbReference>
<proteinExistence type="predicted"/>
<dbReference type="Proteomes" id="UP001183414">
    <property type="component" value="Unassembled WGS sequence"/>
</dbReference>
<dbReference type="Gene3D" id="1.10.101.10">
    <property type="entry name" value="PGBD-like superfamily/PGBD"/>
    <property type="match status" value="2"/>
</dbReference>
<keyword evidence="4" id="KW-1185">Reference proteome</keyword>
<evidence type="ECO:0000259" key="2">
    <source>
        <dbReference type="Pfam" id="PF01471"/>
    </source>
</evidence>
<evidence type="ECO:0000313" key="3">
    <source>
        <dbReference type="EMBL" id="MDT0377568.1"/>
    </source>
</evidence>
<organism evidence="3 4">
    <name type="scientific">Streptomyces hazeniae</name>
    <dbReference type="NCBI Taxonomy" id="3075538"/>
    <lineage>
        <taxon>Bacteria</taxon>
        <taxon>Bacillati</taxon>
        <taxon>Actinomycetota</taxon>
        <taxon>Actinomycetes</taxon>
        <taxon>Kitasatosporales</taxon>
        <taxon>Streptomycetaceae</taxon>
        <taxon>Streptomyces</taxon>
    </lineage>
</organism>
<name>A0ABU2NPL0_9ACTN</name>
<accession>A0ABU2NPL0</accession>
<reference evidence="4" key="1">
    <citation type="submission" date="2023-07" db="EMBL/GenBank/DDBJ databases">
        <title>30 novel species of actinomycetes from the DSMZ collection.</title>
        <authorList>
            <person name="Nouioui I."/>
        </authorList>
    </citation>
    <scope>NUCLEOTIDE SEQUENCE [LARGE SCALE GENOMIC DNA]</scope>
    <source>
        <strain evidence="4">DSM 42041</strain>
    </source>
</reference>
<evidence type="ECO:0000313" key="4">
    <source>
        <dbReference type="Proteomes" id="UP001183414"/>
    </source>
</evidence>
<sequence length="312" mass="33556">MTTLEQVPMLRTPGPDARPARRRRAGRDPETAAFAGLVPTRRRILQAATAVGFAALGMFPAARKAYADGYDIWTGSCPSYASDHNCSPGCGPSTVFAAACATTGAHAGFHKNDGVTWTLRPNQCYSGSYDGWLWRYSKECGTCGCGIERRCHDGYHNTGSGWVRSICRHTTDCGCPGAVSWPSTGSGTTGPDAYTVQHLVTHHGFATEADGIYGPNTEEQVTLFQEQAGLDATGTVDEQTWPELVLTVRRGDIDDAVRGAQRQLRKHGHDLTVDGNFGPRTEQAARAFQTAHDLTVDGVVGTVTWRHLTGTV</sequence>
<dbReference type="EMBL" id="JAVREQ010000001">
    <property type="protein sequence ID" value="MDT0377568.1"/>
    <property type="molecule type" value="Genomic_DNA"/>
</dbReference>
<dbReference type="InterPro" id="IPR036366">
    <property type="entry name" value="PGBDSf"/>
</dbReference>
<dbReference type="InterPro" id="IPR002477">
    <property type="entry name" value="Peptidoglycan-bd-like"/>
</dbReference>
<feature type="domain" description="Peptidoglycan binding-like" evidence="2">
    <location>
        <begin position="255"/>
        <end position="308"/>
    </location>
</feature>
<dbReference type="SUPFAM" id="SSF47090">
    <property type="entry name" value="PGBD-like"/>
    <property type="match status" value="2"/>
</dbReference>
<feature type="domain" description="Peptidoglycan binding-like" evidence="2">
    <location>
        <begin position="190"/>
        <end position="241"/>
    </location>
</feature>